<evidence type="ECO:0000259" key="1">
    <source>
        <dbReference type="Pfam" id="PF00149"/>
    </source>
</evidence>
<dbReference type="AlphaFoldDB" id="B8JET4"/>
<dbReference type="InterPro" id="IPR006186">
    <property type="entry name" value="Ser/Thr-sp_prot-phosphatase"/>
</dbReference>
<dbReference type="InterPro" id="IPR029052">
    <property type="entry name" value="Metallo-depent_PP-like"/>
</dbReference>
<dbReference type="KEGG" id="acp:A2cp1_2893"/>
<dbReference type="GO" id="GO:0005737">
    <property type="term" value="C:cytoplasm"/>
    <property type="evidence" value="ECO:0007669"/>
    <property type="project" value="TreeGrafter"/>
</dbReference>
<dbReference type="CDD" id="cd00144">
    <property type="entry name" value="MPP_PPP_family"/>
    <property type="match status" value="1"/>
</dbReference>
<keyword evidence="3" id="KW-1185">Reference proteome</keyword>
<sequence length="242" mass="26826">MAPSRTLVVGDVHGCLGELEDLLAAARYEPMRDRLVFLGDLVDRGPDPVGVVRRVRALGADCLLGNHEEKHLRYAAHEARRREDPRHRNPVRLDPRRTEEHLRLSPDDLAWMAALPRALRLDGGWVAVHGGLLPGRPLSRQPPDWLIRLRFLDATGKPVSREHGGEPGVVRWAERWTGPSSVVYGHHARDEVVVDEPAPGVRCVGIDTGCVYGGRLTALALPGGERIQVPSRQRKATPEQDD</sequence>
<reference evidence="2" key="1">
    <citation type="submission" date="2009-01" db="EMBL/GenBank/DDBJ databases">
        <title>Complete sequence of Anaeromyxobacter dehalogenans 2CP-1.</title>
        <authorList>
            <consortium name="US DOE Joint Genome Institute"/>
            <person name="Lucas S."/>
            <person name="Copeland A."/>
            <person name="Lapidus A."/>
            <person name="Glavina del Rio T."/>
            <person name="Dalin E."/>
            <person name="Tice H."/>
            <person name="Bruce D."/>
            <person name="Goodwin L."/>
            <person name="Pitluck S."/>
            <person name="Saunders E."/>
            <person name="Brettin T."/>
            <person name="Detter J.C."/>
            <person name="Han C."/>
            <person name="Larimer F."/>
            <person name="Land M."/>
            <person name="Hauser L."/>
            <person name="Kyrpides N."/>
            <person name="Ovchinnikova G."/>
            <person name="Beliaev A.S."/>
            <person name="Richardson P."/>
        </authorList>
    </citation>
    <scope>NUCLEOTIDE SEQUENCE</scope>
    <source>
        <strain evidence="2">2CP-1</strain>
    </source>
</reference>
<proteinExistence type="predicted"/>
<dbReference type="InterPro" id="IPR050126">
    <property type="entry name" value="Ap4A_hydrolase"/>
</dbReference>
<gene>
    <name evidence="2" type="ordered locus">A2cp1_2893</name>
</gene>
<organism evidence="2 3">
    <name type="scientific">Anaeromyxobacter dehalogenans (strain ATCC BAA-258 / DSM 21875 / 2CP-1)</name>
    <dbReference type="NCBI Taxonomy" id="455488"/>
    <lineage>
        <taxon>Bacteria</taxon>
        <taxon>Pseudomonadati</taxon>
        <taxon>Myxococcota</taxon>
        <taxon>Myxococcia</taxon>
        <taxon>Myxococcales</taxon>
        <taxon>Cystobacterineae</taxon>
        <taxon>Anaeromyxobacteraceae</taxon>
        <taxon>Anaeromyxobacter</taxon>
    </lineage>
</organism>
<dbReference type="PANTHER" id="PTHR42850:SF4">
    <property type="entry name" value="ZINC-DEPENDENT ENDOPOLYPHOSPHATASE"/>
    <property type="match status" value="1"/>
</dbReference>
<dbReference type="SUPFAM" id="SSF56300">
    <property type="entry name" value="Metallo-dependent phosphatases"/>
    <property type="match status" value="1"/>
</dbReference>
<dbReference type="GO" id="GO:0016791">
    <property type="term" value="F:phosphatase activity"/>
    <property type="evidence" value="ECO:0007669"/>
    <property type="project" value="TreeGrafter"/>
</dbReference>
<dbReference type="InterPro" id="IPR004843">
    <property type="entry name" value="Calcineurin-like_PHP"/>
</dbReference>
<dbReference type="PANTHER" id="PTHR42850">
    <property type="entry name" value="METALLOPHOSPHOESTERASE"/>
    <property type="match status" value="1"/>
</dbReference>
<accession>B8JET4</accession>
<dbReference type="Pfam" id="PF00149">
    <property type="entry name" value="Metallophos"/>
    <property type="match status" value="1"/>
</dbReference>
<dbReference type="Gene3D" id="3.60.21.10">
    <property type="match status" value="1"/>
</dbReference>
<evidence type="ECO:0000313" key="3">
    <source>
        <dbReference type="Proteomes" id="UP000007089"/>
    </source>
</evidence>
<feature type="domain" description="Calcineurin-like phosphoesterase" evidence="1">
    <location>
        <begin position="5"/>
        <end position="187"/>
    </location>
</feature>
<protein>
    <submittedName>
        <fullName evidence="2">Metallophosphoesterase</fullName>
    </submittedName>
</protein>
<dbReference type="EMBL" id="CP001359">
    <property type="protein sequence ID" value="ACL66230.1"/>
    <property type="molecule type" value="Genomic_DNA"/>
</dbReference>
<dbReference type="RefSeq" id="WP_012633977.1">
    <property type="nucleotide sequence ID" value="NC_011891.1"/>
</dbReference>
<dbReference type="Proteomes" id="UP000007089">
    <property type="component" value="Chromosome"/>
</dbReference>
<evidence type="ECO:0000313" key="2">
    <source>
        <dbReference type="EMBL" id="ACL66230.1"/>
    </source>
</evidence>
<dbReference type="HOGENOM" id="CLU_023125_3_0_7"/>
<name>B8JET4_ANAD2</name>
<dbReference type="PRINTS" id="PR00114">
    <property type="entry name" value="STPHPHTASE"/>
</dbReference>